<dbReference type="PANTHER" id="PTHR30137:SF18">
    <property type="entry name" value="CONSERVED PROTEIN"/>
    <property type="match status" value="1"/>
</dbReference>
<dbReference type="OrthoDB" id="4760590at2"/>
<organism evidence="2 3">
    <name type="scientific">Thermopolyspora flexuosa</name>
    <dbReference type="NCBI Taxonomy" id="103836"/>
    <lineage>
        <taxon>Bacteria</taxon>
        <taxon>Bacillati</taxon>
        <taxon>Actinomycetota</taxon>
        <taxon>Actinomycetes</taxon>
        <taxon>Streptosporangiales</taxon>
        <taxon>Streptosporangiaceae</taxon>
        <taxon>Thermopolyspora</taxon>
    </lineage>
</organism>
<dbReference type="EMBL" id="VFPQ01000001">
    <property type="protein sequence ID" value="TQM74549.1"/>
    <property type="molecule type" value="Genomic_DNA"/>
</dbReference>
<dbReference type="NCBIfam" id="TIGR03620">
    <property type="entry name" value="F420_MSMEG_4141"/>
    <property type="match status" value="1"/>
</dbReference>
<dbReference type="InterPro" id="IPR019922">
    <property type="entry name" value="Lucif-like_OxRdatse_MSMEG_4141"/>
</dbReference>
<protein>
    <submittedName>
        <fullName evidence="2">Putative F420-dependent oxidoreductase</fullName>
    </submittedName>
</protein>
<name>A0A543IVE7_9ACTN</name>
<gene>
    <name evidence="2" type="ORF">FHX40_1227</name>
</gene>
<comment type="caution">
    <text evidence="2">The sequence shown here is derived from an EMBL/GenBank/DDBJ whole genome shotgun (WGS) entry which is preliminary data.</text>
</comment>
<dbReference type="InterPro" id="IPR011251">
    <property type="entry name" value="Luciferase-like_dom"/>
</dbReference>
<dbReference type="Proteomes" id="UP000319213">
    <property type="component" value="Unassembled WGS sequence"/>
</dbReference>
<dbReference type="Pfam" id="PF00296">
    <property type="entry name" value="Bac_luciferase"/>
    <property type="match status" value="1"/>
</dbReference>
<dbReference type="GO" id="GO:0016705">
    <property type="term" value="F:oxidoreductase activity, acting on paired donors, with incorporation or reduction of molecular oxygen"/>
    <property type="evidence" value="ECO:0007669"/>
    <property type="project" value="InterPro"/>
</dbReference>
<reference evidence="2 3" key="1">
    <citation type="submission" date="2019-06" db="EMBL/GenBank/DDBJ databases">
        <title>Sequencing the genomes of 1000 actinobacteria strains.</title>
        <authorList>
            <person name="Klenk H.-P."/>
        </authorList>
    </citation>
    <scope>NUCLEOTIDE SEQUENCE [LARGE SCALE GENOMIC DNA]</scope>
    <source>
        <strain evidence="2 3">DSM 43186</strain>
    </source>
</reference>
<dbReference type="AlphaFoldDB" id="A0A543IVE7"/>
<proteinExistence type="predicted"/>
<evidence type="ECO:0000259" key="1">
    <source>
        <dbReference type="Pfam" id="PF00296"/>
    </source>
</evidence>
<accession>A0A543IVE7</accession>
<sequence length="279" mass="30282">MTRPNVGEIGVWLRYQDFTPEFASALEELGYGTLWLGGSPDGHLQDVERVLNATSKVTVATGIVNIWKDDAATVAASFRRIEAAHPGRFLLGIGAGHREQIGDRYVRPYQKLVEYLDVLDAEGVPQDQRVLAALGPRVLRLAAERAAGAHPYFTDPGHTREARKILGDGPLLAPEQKVILVEEPAEARAIARPTLGFYKSAVNYANNFRRMGYSDEDLAGEGSDRLVDGLFAYGTPTAVAARVREHLSAGADHVCVQLLPAAGQDLLSGYRTLAAEFFG</sequence>
<evidence type="ECO:0000313" key="3">
    <source>
        <dbReference type="Proteomes" id="UP000319213"/>
    </source>
</evidence>
<feature type="domain" description="Luciferase-like" evidence="1">
    <location>
        <begin position="19"/>
        <end position="120"/>
    </location>
</feature>
<keyword evidence="3" id="KW-1185">Reference proteome</keyword>
<dbReference type="InterPro" id="IPR050766">
    <property type="entry name" value="Bact_Lucif_Oxidored"/>
</dbReference>
<dbReference type="RefSeq" id="WP_142258707.1">
    <property type="nucleotide sequence ID" value="NZ_BMPV01000003.1"/>
</dbReference>
<dbReference type="Gene3D" id="3.20.20.30">
    <property type="entry name" value="Luciferase-like domain"/>
    <property type="match status" value="2"/>
</dbReference>
<dbReference type="PANTHER" id="PTHR30137">
    <property type="entry name" value="LUCIFERASE-LIKE MONOOXYGENASE"/>
    <property type="match status" value="1"/>
</dbReference>
<evidence type="ECO:0000313" key="2">
    <source>
        <dbReference type="EMBL" id="TQM74549.1"/>
    </source>
</evidence>
<dbReference type="SUPFAM" id="SSF51679">
    <property type="entry name" value="Bacterial luciferase-like"/>
    <property type="match status" value="1"/>
</dbReference>
<dbReference type="GO" id="GO:0005829">
    <property type="term" value="C:cytosol"/>
    <property type="evidence" value="ECO:0007669"/>
    <property type="project" value="TreeGrafter"/>
</dbReference>
<dbReference type="InterPro" id="IPR036661">
    <property type="entry name" value="Luciferase-like_sf"/>
</dbReference>